<organism evidence="1 2">
    <name type="scientific">Menidia menidia</name>
    <name type="common">Atlantic silverside</name>
    <dbReference type="NCBI Taxonomy" id="238744"/>
    <lineage>
        <taxon>Eukaryota</taxon>
        <taxon>Metazoa</taxon>
        <taxon>Chordata</taxon>
        <taxon>Craniata</taxon>
        <taxon>Vertebrata</taxon>
        <taxon>Euteleostomi</taxon>
        <taxon>Actinopterygii</taxon>
        <taxon>Neopterygii</taxon>
        <taxon>Teleostei</taxon>
        <taxon>Neoteleostei</taxon>
        <taxon>Acanthomorphata</taxon>
        <taxon>Ovalentaria</taxon>
        <taxon>Atherinomorphae</taxon>
        <taxon>Atheriniformes</taxon>
        <taxon>Atherinopsidae</taxon>
        <taxon>Menidiinae</taxon>
        <taxon>Menidia</taxon>
    </lineage>
</organism>
<accession>A0A8S4AX55</accession>
<dbReference type="AlphaFoldDB" id="A0A8S4AX55"/>
<gene>
    <name evidence="1" type="ORF">MMEN_LOCUS10254</name>
</gene>
<protein>
    <submittedName>
        <fullName evidence="1">(Atlantic silverside) hypothetical protein</fullName>
    </submittedName>
</protein>
<reference evidence="1" key="1">
    <citation type="submission" date="2021-05" db="EMBL/GenBank/DDBJ databases">
        <authorList>
            <person name="Tigano A."/>
        </authorList>
    </citation>
    <scope>NUCLEOTIDE SEQUENCE</scope>
</reference>
<proteinExistence type="predicted"/>
<dbReference type="EMBL" id="CAJRST010011112">
    <property type="protein sequence ID" value="CAG5919986.1"/>
    <property type="molecule type" value="Genomic_DNA"/>
</dbReference>
<comment type="caution">
    <text evidence="1">The sequence shown here is derived from an EMBL/GenBank/DDBJ whole genome shotgun (WGS) entry which is preliminary data.</text>
</comment>
<dbReference type="Proteomes" id="UP000677803">
    <property type="component" value="Unassembled WGS sequence"/>
</dbReference>
<keyword evidence="2" id="KW-1185">Reference proteome</keyword>
<sequence>MASSETPPPSIRQGVRIVPPDGPVTMEEVLLAVRELVGHSKLFHASRMNKAVVAFLKDHQLIESGVVVRDLLVQVSPLSVPSTRITVSGVPPFIPNVLLENELCRFGKMASGFRTVSLGCKDQKLKQVQSMRRQVFMFLESPTQTQEVSFRVKEGEGLYMVYASSGHMKCLECGDVGQKRSACPNKQQEIGCRL</sequence>
<name>A0A8S4AX55_9TELE</name>
<evidence type="ECO:0000313" key="2">
    <source>
        <dbReference type="Proteomes" id="UP000677803"/>
    </source>
</evidence>
<evidence type="ECO:0000313" key="1">
    <source>
        <dbReference type="EMBL" id="CAG5919986.1"/>
    </source>
</evidence>
<dbReference type="OrthoDB" id="8931078at2759"/>